<organism evidence="8 9">
    <name type="scientific">Plebeiibacterium marinum</name>
    <dbReference type="NCBI Taxonomy" id="2992111"/>
    <lineage>
        <taxon>Bacteria</taxon>
        <taxon>Pseudomonadati</taxon>
        <taxon>Bacteroidota</taxon>
        <taxon>Bacteroidia</taxon>
        <taxon>Marinilabiliales</taxon>
        <taxon>Marinilabiliaceae</taxon>
        <taxon>Plebeiibacterium</taxon>
    </lineage>
</organism>
<dbReference type="Proteomes" id="UP001207408">
    <property type="component" value="Unassembled WGS sequence"/>
</dbReference>
<dbReference type="Pfam" id="PF02130">
    <property type="entry name" value="YbeY"/>
    <property type="match status" value="1"/>
</dbReference>
<dbReference type="PANTHER" id="PTHR46986">
    <property type="entry name" value="ENDORIBONUCLEASE YBEY, CHLOROPLASTIC"/>
    <property type="match status" value="1"/>
</dbReference>
<dbReference type="InterPro" id="IPR023091">
    <property type="entry name" value="MetalPrtase_cat_dom_sf_prd"/>
</dbReference>
<protein>
    <recommendedName>
        <fullName evidence="7">Endoribonuclease YbeY</fullName>
        <ecNumber evidence="7">3.1.-.-</ecNumber>
    </recommendedName>
</protein>
<feature type="binding site" evidence="7">
    <location>
        <position position="116"/>
    </location>
    <ligand>
        <name>Zn(2+)</name>
        <dbReference type="ChEBI" id="CHEBI:29105"/>
        <note>catalytic</note>
    </ligand>
</feature>
<name>A0AAE3MH78_9BACT</name>
<dbReference type="NCBIfam" id="TIGR00043">
    <property type="entry name" value="rRNA maturation RNase YbeY"/>
    <property type="match status" value="1"/>
</dbReference>
<keyword evidence="5 7" id="KW-0378">Hydrolase</keyword>
<evidence type="ECO:0000313" key="8">
    <source>
        <dbReference type="EMBL" id="MCW3807002.1"/>
    </source>
</evidence>
<keyword evidence="7" id="KW-0698">rRNA processing</keyword>
<dbReference type="GO" id="GO:0004521">
    <property type="term" value="F:RNA endonuclease activity"/>
    <property type="evidence" value="ECO:0007669"/>
    <property type="project" value="UniProtKB-UniRule"/>
</dbReference>
<dbReference type="GO" id="GO:0008270">
    <property type="term" value="F:zinc ion binding"/>
    <property type="evidence" value="ECO:0007669"/>
    <property type="project" value="UniProtKB-UniRule"/>
</dbReference>
<evidence type="ECO:0000256" key="1">
    <source>
        <dbReference type="ARBA" id="ARBA00010875"/>
    </source>
</evidence>
<dbReference type="GO" id="GO:0006364">
    <property type="term" value="P:rRNA processing"/>
    <property type="evidence" value="ECO:0007669"/>
    <property type="project" value="UniProtKB-UniRule"/>
</dbReference>
<evidence type="ECO:0000256" key="5">
    <source>
        <dbReference type="ARBA" id="ARBA00022801"/>
    </source>
</evidence>
<accession>A0AAE3MH78</accession>
<feature type="binding site" evidence="7">
    <location>
        <position position="106"/>
    </location>
    <ligand>
        <name>Zn(2+)</name>
        <dbReference type="ChEBI" id="CHEBI:29105"/>
        <note>catalytic</note>
    </ligand>
</feature>
<dbReference type="HAMAP" id="MF_00009">
    <property type="entry name" value="Endoribonucl_YbeY"/>
    <property type="match status" value="1"/>
</dbReference>
<comment type="function">
    <text evidence="7">Single strand-specific metallo-endoribonuclease involved in late-stage 70S ribosome quality control and in maturation of the 3' terminus of the 16S rRNA.</text>
</comment>
<keyword evidence="6 7" id="KW-0862">Zinc</keyword>
<evidence type="ECO:0000313" key="9">
    <source>
        <dbReference type="Proteomes" id="UP001207408"/>
    </source>
</evidence>
<dbReference type="InterPro" id="IPR002036">
    <property type="entry name" value="YbeY"/>
</dbReference>
<reference evidence="8" key="1">
    <citation type="submission" date="2022-10" db="EMBL/GenBank/DDBJ databases">
        <authorList>
            <person name="Yu W.X."/>
        </authorList>
    </citation>
    <scope>NUCLEOTIDE SEQUENCE</scope>
    <source>
        <strain evidence="8">D04</strain>
    </source>
</reference>
<evidence type="ECO:0000256" key="4">
    <source>
        <dbReference type="ARBA" id="ARBA00022759"/>
    </source>
</evidence>
<dbReference type="EMBL" id="JAPDPI010000035">
    <property type="protein sequence ID" value="MCW3807002.1"/>
    <property type="molecule type" value="Genomic_DNA"/>
</dbReference>
<evidence type="ECO:0000256" key="6">
    <source>
        <dbReference type="ARBA" id="ARBA00022833"/>
    </source>
</evidence>
<dbReference type="PANTHER" id="PTHR46986:SF1">
    <property type="entry name" value="ENDORIBONUCLEASE YBEY, CHLOROPLASTIC"/>
    <property type="match status" value="1"/>
</dbReference>
<dbReference type="GO" id="GO:0004222">
    <property type="term" value="F:metalloendopeptidase activity"/>
    <property type="evidence" value="ECO:0007669"/>
    <property type="project" value="InterPro"/>
</dbReference>
<keyword evidence="3 7" id="KW-0479">Metal-binding</keyword>
<comment type="cofactor">
    <cofactor evidence="7">
        <name>Zn(2+)</name>
        <dbReference type="ChEBI" id="CHEBI:29105"/>
    </cofactor>
    <text evidence="7">Binds 1 zinc ion.</text>
</comment>
<dbReference type="RefSeq" id="WP_301200985.1">
    <property type="nucleotide sequence ID" value="NZ_JAPDPI010000035.1"/>
</dbReference>
<keyword evidence="7" id="KW-0963">Cytoplasm</keyword>
<dbReference type="EC" id="3.1.-.-" evidence="7"/>
<evidence type="ECO:0000256" key="3">
    <source>
        <dbReference type="ARBA" id="ARBA00022723"/>
    </source>
</evidence>
<comment type="similarity">
    <text evidence="1 7">Belongs to the endoribonuclease YbeY family.</text>
</comment>
<feature type="binding site" evidence="7">
    <location>
        <position position="110"/>
    </location>
    <ligand>
        <name>Zn(2+)</name>
        <dbReference type="ChEBI" id="CHEBI:29105"/>
        <note>catalytic</note>
    </ligand>
</feature>
<comment type="caution">
    <text evidence="8">The sequence shown here is derived from an EMBL/GenBank/DDBJ whole genome shotgun (WGS) entry which is preliminary data.</text>
</comment>
<dbReference type="InterPro" id="IPR020549">
    <property type="entry name" value="YbeY_CS"/>
</dbReference>
<dbReference type="SUPFAM" id="SSF55486">
    <property type="entry name" value="Metalloproteases ('zincins'), catalytic domain"/>
    <property type="match status" value="1"/>
</dbReference>
<keyword evidence="9" id="KW-1185">Reference proteome</keyword>
<dbReference type="Gene3D" id="3.40.390.30">
    <property type="entry name" value="Metalloproteases ('zincins'), catalytic domain"/>
    <property type="match status" value="1"/>
</dbReference>
<keyword evidence="7" id="KW-0690">Ribosome biogenesis</keyword>
<evidence type="ECO:0000256" key="2">
    <source>
        <dbReference type="ARBA" id="ARBA00022722"/>
    </source>
</evidence>
<dbReference type="PROSITE" id="PS01306">
    <property type="entry name" value="UPF0054"/>
    <property type="match status" value="1"/>
</dbReference>
<sequence>MITFYYEEVSENQINEDVIKSWVKNVISNHGSFLGSITYIFCNDEYILKINKEYLNHDYYTDIITFDYCEGKEISGDLFISLDTILSNSKLFNSSYHEELHRVIIHGILHLIGYKDKNDDEAVVMRQQENNALNLLKTIS</sequence>
<dbReference type="AlphaFoldDB" id="A0AAE3MH78"/>
<evidence type="ECO:0000256" key="7">
    <source>
        <dbReference type="HAMAP-Rule" id="MF_00009"/>
    </source>
</evidence>
<comment type="subcellular location">
    <subcellularLocation>
        <location evidence="7">Cytoplasm</location>
    </subcellularLocation>
</comment>
<dbReference type="GO" id="GO:0005737">
    <property type="term" value="C:cytoplasm"/>
    <property type="evidence" value="ECO:0007669"/>
    <property type="project" value="UniProtKB-SubCell"/>
</dbReference>
<gene>
    <name evidence="7 8" type="primary">ybeY</name>
    <name evidence="8" type="ORF">OM074_15300</name>
</gene>
<keyword evidence="2 7" id="KW-0540">Nuclease</keyword>
<keyword evidence="4 7" id="KW-0255">Endonuclease</keyword>
<proteinExistence type="inferred from homology"/>